<accession>A0A6J6QLF4</accession>
<name>A0A6J6QLF4_9ZZZZ</name>
<sequence>MTNHVDLSAGTSGALGRYRTATAVPKVNKTAIETKSPSQRRSYLRSAAR</sequence>
<reference evidence="2" key="1">
    <citation type="submission" date="2020-05" db="EMBL/GenBank/DDBJ databases">
        <authorList>
            <person name="Chiriac C."/>
            <person name="Salcher M."/>
            <person name="Ghai R."/>
            <person name="Kavagutti S V."/>
        </authorList>
    </citation>
    <scope>NUCLEOTIDE SEQUENCE</scope>
</reference>
<protein>
    <submittedName>
        <fullName evidence="2">Unannotated protein</fullName>
    </submittedName>
</protein>
<dbReference type="AlphaFoldDB" id="A0A6J6QLF4"/>
<organism evidence="2">
    <name type="scientific">freshwater metagenome</name>
    <dbReference type="NCBI Taxonomy" id="449393"/>
    <lineage>
        <taxon>unclassified sequences</taxon>
        <taxon>metagenomes</taxon>
        <taxon>ecological metagenomes</taxon>
    </lineage>
</organism>
<dbReference type="EMBL" id="CAEZYI010000003">
    <property type="protein sequence ID" value="CAB4711586.1"/>
    <property type="molecule type" value="Genomic_DNA"/>
</dbReference>
<evidence type="ECO:0000256" key="1">
    <source>
        <dbReference type="SAM" id="MobiDB-lite"/>
    </source>
</evidence>
<feature type="compositionally biased region" description="Polar residues" evidence="1">
    <location>
        <begin position="31"/>
        <end position="41"/>
    </location>
</feature>
<proteinExistence type="predicted"/>
<feature type="region of interest" description="Disordered" evidence="1">
    <location>
        <begin position="20"/>
        <end position="49"/>
    </location>
</feature>
<gene>
    <name evidence="2" type="ORF">UFOPK2662_00132</name>
</gene>
<evidence type="ECO:0000313" key="2">
    <source>
        <dbReference type="EMBL" id="CAB4711586.1"/>
    </source>
</evidence>